<gene>
    <name evidence="1" type="ORF">BSAL_84775</name>
</gene>
<proteinExistence type="predicted"/>
<accession>A0A0S4J4C5</accession>
<name>A0A0S4J4C5_BODSA</name>
<reference evidence="2" key="1">
    <citation type="submission" date="2015-09" db="EMBL/GenBank/DDBJ databases">
        <authorList>
            <consortium name="Pathogen Informatics"/>
        </authorList>
    </citation>
    <scope>NUCLEOTIDE SEQUENCE [LARGE SCALE GENOMIC DNA]</scope>
    <source>
        <strain evidence="2">Lake Konstanz</strain>
    </source>
</reference>
<keyword evidence="1" id="KW-0812">Transmembrane</keyword>
<organism evidence="1 2">
    <name type="scientific">Bodo saltans</name>
    <name type="common">Flagellated protozoan</name>
    <dbReference type="NCBI Taxonomy" id="75058"/>
    <lineage>
        <taxon>Eukaryota</taxon>
        <taxon>Discoba</taxon>
        <taxon>Euglenozoa</taxon>
        <taxon>Kinetoplastea</taxon>
        <taxon>Metakinetoplastina</taxon>
        <taxon>Eubodonida</taxon>
        <taxon>Bodonidae</taxon>
        <taxon>Bodo</taxon>
    </lineage>
</organism>
<dbReference type="EMBL" id="CYKH01000986">
    <property type="protein sequence ID" value="CUG75747.1"/>
    <property type="molecule type" value="Genomic_DNA"/>
</dbReference>
<evidence type="ECO:0000313" key="1">
    <source>
        <dbReference type="EMBL" id="CUG75747.1"/>
    </source>
</evidence>
<dbReference type="AlphaFoldDB" id="A0A0S4J4C5"/>
<keyword evidence="1" id="KW-0472">Membrane</keyword>
<dbReference type="VEuPathDB" id="TriTrypDB:BSAL_84775"/>
<sequence>MIDSVVTVLGEGFGNYYCVAFAWYSGIGFLRHTLTATSSSTFVATVETSFAVAAFPFVRQLVVTDSRVAIVRCQLVVTISVSDLTKNTITTPTVLVFQGLPKSIERVAVLVLGVDMSVVRNMTGIPRSSTAFAGVPLGCVGLTYFSFTNISQSTIEVTESNLSIEEVGADAVAPYAPAAALGFAFATVTYSLHISVAALLMNSNVTISNSRITVHRSVVDDAVIAASPGVQSGIVFWSLTAVALSGPTLWPQISVKATFISVSTLVYPDQSSPLLSVWCVVAAVSNIAPNVAFAAEDPIYSGFATILVNSNFSSLDINNSLIEITNTTMQLTPLHFSQLATPVRAASQRILFGMVVCIERRVHNSADCWKCFFEHH</sequence>
<dbReference type="Proteomes" id="UP000051952">
    <property type="component" value="Unassembled WGS sequence"/>
</dbReference>
<protein>
    <submittedName>
        <fullName evidence="1">Transmembrane protein, putative</fullName>
    </submittedName>
</protein>
<evidence type="ECO:0000313" key="2">
    <source>
        <dbReference type="Proteomes" id="UP000051952"/>
    </source>
</evidence>
<keyword evidence="2" id="KW-1185">Reference proteome</keyword>